<organism evidence="1">
    <name type="scientific">Salinicola endophyticus</name>
    <dbReference type="NCBI Taxonomy" id="1949083"/>
    <lineage>
        <taxon>Bacteria</taxon>
        <taxon>Pseudomonadati</taxon>
        <taxon>Pseudomonadota</taxon>
        <taxon>Gammaproteobacteria</taxon>
        <taxon>Oceanospirillales</taxon>
        <taxon>Halomonadaceae</taxon>
        <taxon>Salinicola</taxon>
    </lineage>
</organism>
<proteinExistence type="predicted"/>
<dbReference type="RefSeq" id="WP_353980481.1">
    <property type="nucleotide sequence ID" value="NZ_CP159578.1"/>
</dbReference>
<dbReference type="EMBL" id="CP159578">
    <property type="protein sequence ID" value="XCJ79557.1"/>
    <property type="molecule type" value="Genomic_DNA"/>
</dbReference>
<accession>A0AB74U8Z0</accession>
<gene>
    <name evidence="1" type="ORF">ABV408_19255</name>
</gene>
<dbReference type="AlphaFoldDB" id="A0AB74U8Z0"/>
<reference evidence="1" key="1">
    <citation type="submission" date="2024-06" db="EMBL/GenBank/DDBJ databases">
        <title>Complete genome of Salinicola endophyticus HNIBRBA4755.</title>
        <authorList>
            <person name="Shin S.Y."/>
            <person name="Kang H."/>
            <person name="Song J."/>
        </authorList>
    </citation>
    <scope>NUCLEOTIDE SEQUENCE</scope>
    <source>
        <strain evidence="1">HNIBRBA4755</strain>
    </source>
</reference>
<evidence type="ECO:0000313" key="1">
    <source>
        <dbReference type="EMBL" id="XCJ79557.1"/>
    </source>
</evidence>
<sequence length="199" mass="23173">MPKPLFRAGFVTGDGSVSERNSFVQLDGKSLTTPESIDQKVASFCRSLSSETPVYVEVHPEPWCRQSCCEMNVGRLIEKDGGKKVIGYKIWYKKNKYIEAERHVIWKKDGALIDPTFNTDGEKKVLFLPDSNASKEYEDRPIKIRKGFTQRSRLFAKQQDENDRNIVRMSNEESWERMLSYEDWLAGKRMPNVWREPSR</sequence>
<protein>
    <submittedName>
        <fullName evidence="1">Uncharacterized protein</fullName>
    </submittedName>
</protein>
<name>A0AB74U8Z0_9GAMM</name>